<gene>
    <name evidence="1" type="ORF">DOS83_11600</name>
</gene>
<evidence type="ECO:0000313" key="2">
    <source>
        <dbReference type="Proteomes" id="UP000256562"/>
    </source>
</evidence>
<organism evidence="1 2">
    <name type="scientific">Staphylococcus felis</name>
    <dbReference type="NCBI Taxonomy" id="46127"/>
    <lineage>
        <taxon>Bacteria</taxon>
        <taxon>Bacillati</taxon>
        <taxon>Bacillota</taxon>
        <taxon>Bacilli</taxon>
        <taxon>Bacillales</taxon>
        <taxon>Staphylococcaceae</taxon>
        <taxon>Staphylococcus</taxon>
    </lineage>
</organism>
<sequence length="185" mass="18595">MYNINASKIVKGSLAFVIASGIVFSPIGIDNDSEAAEANSSMVSKKSAGTISKINDNVARIDLNNWITYNVDENGIATIKDTRSGKTEQLPVTAKDKNGEDATLVYFEEDGKLGVQVVKQQQERRADKCIIGTVGGAIGGATTGGLGGAAVGTVTLPVVGTVSGGVVGTIGGGIGGASGGYVAGC</sequence>
<protein>
    <submittedName>
        <fullName evidence="1">Uncharacterized protein</fullName>
    </submittedName>
</protein>
<proteinExistence type="predicted"/>
<dbReference type="AlphaFoldDB" id="A0A3E0IM28"/>
<evidence type="ECO:0000313" key="1">
    <source>
        <dbReference type="EMBL" id="REH91283.1"/>
    </source>
</evidence>
<name>A0A3E0IM28_9STAP</name>
<comment type="caution">
    <text evidence="1">The sequence shown here is derived from an EMBL/GenBank/DDBJ whole genome shotgun (WGS) entry which is preliminary data.</text>
</comment>
<dbReference type="EMBL" id="QKXQ01000552">
    <property type="protein sequence ID" value="REH91283.1"/>
    <property type="molecule type" value="Genomic_DNA"/>
</dbReference>
<dbReference type="RefSeq" id="WP_116095123.1">
    <property type="nucleotide sequence ID" value="NZ_QKXQ01000552.1"/>
</dbReference>
<reference evidence="1 2" key="1">
    <citation type="journal article" date="2018" name="Vet. Microbiol.">
        <title>Characterisation of Staphylococcus felis isolated from cats using whole genome sequencing.</title>
        <authorList>
            <person name="Worthing K."/>
            <person name="Pang S."/>
            <person name="Trott D.J."/>
            <person name="Abraham S."/>
            <person name="Coombs G.W."/>
            <person name="Jordan D."/>
            <person name="McIntyre L."/>
            <person name="Davies M.R."/>
            <person name="Norris J."/>
        </authorList>
    </citation>
    <scope>NUCLEOTIDE SEQUENCE [LARGE SCALE GENOMIC DNA]</scope>
    <source>
        <strain evidence="1 2">F9</strain>
    </source>
</reference>
<dbReference type="Proteomes" id="UP000256562">
    <property type="component" value="Unassembled WGS sequence"/>
</dbReference>
<accession>A0A3E0IM28</accession>
<dbReference type="OrthoDB" id="2414483at2"/>